<proteinExistence type="predicted"/>
<protein>
    <recommendedName>
        <fullName evidence="4">DUF2203 domain-containing protein</fullName>
    </recommendedName>
</protein>
<dbReference type="InterPro" id="IPR018699">
    <property type="entry name" value="DUF2203"/>
</dbReference>
<dbReference type="Proteomes" id="UP000317318">
    <property type="component" value="Chromosome"/>
</dbReference>
<gene>
    <name evidence="2" type="ORF">Pan189_17860</name>
</gene>
<organism evidence="2 3">
    <name type="scientific">Stratiformator vulcanicus</name>
    <dbReference type="NCBI Taxonomy" id="2527980"/>
    <lineage>
        <taxon>Bacteria</taxon>
        <taxon>Pseudomonadati</taxon>
        <taxon>Planctomycetota</taxon>
        <taxon>Planctomycetia</taxon>
        <taxon>Planctomycetales</taxon>
        <taxon>Planctomycetaceae</taxon>
        <taxon>Stratiformator</taxon>
    </lineage>
</organism>
<evidence type="ECO:0008006" key="4">
    <source>
        <dbReference type="Google" id="ProtNLM"/>
    </source>
</evidence>
<accession>A0A517R0I1</accession>
<dbReference type="Pfam" id="PF09969">
    <property type="entry name" value="DUF2203"/>
    <property type="match status" value="1"/>
</dbReference>
<dbReference type="EMBL" id="CP036268">
    <property type="protein sequence ID" value="QDT37406.1"/>
    <property type="molecule type" value="Genomic_DNA"/>
</dbReference>
<evidence type="ECO:0000313" key="3">
    <source>
        <dbReference type="Proteomes" id="UP000317318"/>
    </source>
</evidence>
<sequence length="155" mass="17602">MTLAGANRRLPLVRKIAADIVALSHDLADREDRLKILRRRGRKQSTGSFHSDELDSIEEIVQRDQKTLEHYVAELSEVGGELRDASLGIVEFRGDWPEHDGPVFFGWLHPNDEITYWRPERSKLTDRRSVFEDSVAGREEFGDADSPESNGNTDG</sequence>
<evidence type="ECO:0000313" key="2">
    <source>
        <dbReference type="EMBL" id="QDT37406.1"/>
    </source>
</evidence>
<dbReference type="KEGG" id="svp:Pan189_17860"/>
<keyword evidence="3" id="KW-1185">Reference proteome</keyword>
<evidence type="ECO:0000256" key="1">
    <source>
        <dbReference type="SAM" id="MobiDB-lite"/>
    </source>
</evidence>
<dbReference type="AlphaFoldDB" id="A0A517R0I1"/>
<reference evidence="2 3" key="1">
    <citation type="submission" date="2019-02" db="EMBL/GenBank/DDBJ databases">
        <title>Deep-cultivation of Planctomycetes and their phenomic and genomic characterization uncovers novel biology.</title>
        <authorList>
            <person name="Wiegand S."/>
            <person name="Jogler M."/>
            <person name="Boedeker C."/>
            <person name="Pinto D."/>
            <person name="Vollmers J."/>
            <person name="Rivas-Marin E."/>
            <person name="Kohn T."/>
            <person name="Peeters S.H."/>
            <person name="Heuer A."/>
            <person name="Rast P."/>
            <person name="Oberbeckmann S."/>
            <person name="Bunk B."/>
            <person name="Jeske O."/>
            <person name="Meyerdierks A."/>
            <person name="Storesund J.E."/>
            <person name="Kallscheuer N."/>
            <person name="Luecker S."/>
            <person name="Lage O.M."/>
            <person name="Pohl T."/>
            <person name="Merkel B.J."/>
            <person name="Hornburger P."/>
            <person name="Mueller R.-W."/>
            <person name="Bruemmer F."/>
            <person name="Labrenz M."/>
            <person name="Spormann A.M."/>
            <person name="Op den Camp H."/>
            <person name="Overmann J."/>
            <person name="Amann R."/>
            <person name="Jetten M.S.M."/>
            <person name="Mascher T."/>
            <person name="Medema M.H."/>
            <person name="Devos D.P."/>
            <person name="Kaster A.-K."/>
            <person name="Ovreas L."/>
            <person name="Rohde M."/>
            <person name="Galperin M.Y."/>
            <person name="Jogler C."/>
        </authorList>
    </citation>
    <scope>NUCLEOTIDE SEQUENCE [LARGE SCALE GENOMIC DNA]</scope>
    <source>
        <strain evidence="2 3">Pan189</strain>
    </source>
</reference>
<feature type="region of interest" description="Disordered" evidence="1">
    <location>
        <begin position="134"/>
        <end position="155"/>
    </location>
</feature>
<name>A0A517R0I1_9PLAN</name>